<name>A0A0E3BMC1_9BURK</name>
<feature type="region of interest" description="Disordered" evidence="2">
    <location>
        <begin position="353"/>
        <end position="447"/>
    </location>
</feature>
<sequence length="556" mass="61749">MRERYEQAEAKQKFAEIRRNIDGEQLLAKLSHSHGVRAGIYSVKKGVDGSTRIVCGTQALSANDFLTKHLGMTWREAAPILREVYELQIGKRVVQARGPQDGIEGRRLWREFQATRSDPAAKERLEHFDAQTIVGRRALVAQLSREKAQALAGLKREQRRAMRAAEMLRAATLKAEYSEARKVERSKLKPPQKEAWREFLQEQAQAGNSAALRALRRMDDSARERDTEGLTISGVDQVADEEKKRRALKNSDLLKSLSVHVERNGDVTFTNTANGRAVLREQGESLRVLDPHSDEAIIAGLMLAQQMYGHTLTLTGPQEFQARVVALAVERGMPIKFADQRLEAYRLQLKAEQAKPFTRPEPQPEAKREDASKVADQAEEAREPQQQAAPAQAVPPVVEAATPPAKPMPEPEDPMKEQTAAEAGELDKETKAAEPVEVEQGGEDDPVSVLTKELDLDAASGRPVIAEAKLWDRHVGSIVGVSKTHIAVAENDRTTIHEIQGMRITSDGKVHGQAVLAKGNAISLLYKREHGKTYGQAFVTEKRHELQHQRSRGLGD</sequence>
<dbReference type="AlphaFoldDB" id="A0A0E3BMC1"/>
<evidence type="ECO:0000259" key="3">
    <source>
        <dbReference type="Pfam" id="PF18821"/>
    </source>
</evidence>
<dbReference type="Pfam" id="PF18821">
    <property type="entry name" value="LPD7"/>
    <property type="match status" value="1"/>
</dbReference>
<reference evidence="4 5" key="1">
    <citation type="submission" date="2013-09" db="EMBL/GenBank/DDBJ databases">
        <title>High correlation between genotypes and phenotypes of environmental bacteria Comamonas testosteroni strains.</title>
        <authorList>
            <person name="Liu L."/>
            <person name="Zhu W."/>
            <person name="Xia X."/>
            <person name="Xu B."/>
            <person name="Luo M."/>
            <person name="Wang G."/>
        </authorList>
    </citation>
    <scope>NUCLEOTIDE SEQUENCE [LARGE SCALE GENOMIC DNA]</scope>
    <source>
        <strain evidence="4 5">JL14</strain>
    </source>
</reference>
<feature type="coiled-coil region" evidence="1">
    <location>
        <begin position="140"/>
        <end position="171"/>
    </location>
</feature>
<keyword evidence="1" id="KW-0175">Coiled coil</keyword>
<feature type="compositionally biased region" description="Basic and acidic residues" evidence="2">
    <location>
        <begin position="425"/>
        <end position="434"/>
    </location>
</feature>
<feature type="compositionally biased region" description="Low complexity" evidence="2">
    <location>
        <begin position="384"/>
        <end position="403"/>
    </location>
</feature>
<feature type="compositionally biased region" description="Acidic residues" evidence="2">
    <location>
        <begin position="436"/>
        <end position="446"/>
    </location>
</feature>
<protein>
    <recommendedName>
        <fullName evidence="3">Large polyvalent protein-associated domain-containing protein</fullName>
    </recommendedName>
</protein>
<accession>A0A0E3BMC1</accession>
<feature type="domain" description="Large polyvalent protein-associated" evidence="3">
    <location>
        <begin position="259"/>
        <end position="349"/>
    </location>
</feature>
<evidence type="ECO:0000256" key="2">
    <source>
        <dbReference type="SAM" id="MobiDB-lite"/>
    </source>
</evidence>
<dbReference type="EMBL" id="AWTN01000003">
    <property type="protein sequence ID" value="KGH00001.1"/>
    <property type="molecule type" value="Genomic_DNA"/>
</dbReference>
<organism evidence="4 5">
    <name type="scientific">Comamonas thiooxydans</name>
    <dbReference type="NCBI Taxonomy" id="363952"/>
    <lineage>
        <taxon>Bacteria</taxon>
        <taxon>Pseudomonadati</taxon>
        <taxon>Pseudomonadota</taxon>
        <taxon>Betaproteobacteria</taxon>
        <taxon>Burkholderiales</taxon>
        <taxon>Comamonadaceae</taxon>
        <taxon>Comamonas</taxon>
    </lineage>
</organism>
<comment type="caution">
    <text evidence="4">The sequence shown here is derived from an EMBL/GenBank/DDBJ whole genome shotgun (WGS) entry which is preliminary data.</text>
</comment>
<evidence type="ECO:0000313" key="5">
    <source>
        <dbReference type="Proteomes" id="UP000029567"/>
    </source>
</evidence>
<feature type="compositionally biased region" description="Basic and acidic residues" evidence="2">
    <location>
        <begin position="362"/>
        <end position="373"/>
    </location>
</feature>
<dbReference type="InterPro" id="IPR040677">
    <property type="entry name" value="LPD7"/>
</dbReference>
<evidence type="ECO:0000256" key="1">
    <source>
        <dbReference type="SAM" id="Coils"/>
    </source>
</evidence>
<proteinExistence type="predicted"/>
<evidence type="ECO:0000313" key="4">
    <source>
        <dbReference type="EMBL" id="KGH00001.1"/>
    </source>
</evidence>
<dbReference type="Proteomes" id="UP000029567">
    <property type="component" value="Unassembled WGS sequence"/>
</dbReference>
<gene>
    <name evidence="4" type="ORF">P245_03245</name>
</gene>